<reference evidence="5 6" key="1">
    <citation type="submission" date="2020-03" db="EMBL/GenBank/DDBJ databases">
        <authorList>
            <person name="Wang L."/>
            <person name="He N."/>
            <person name="Li Y."/>
            <person name="Fang Y."/>
            <person name="Zhang F."/>
        </authorList>
    </citation>
    <scope>NUCLEOTIDE SEQUENCE [LARGE SCALE GENOMIC DNA]</scope>
    <source>
        <strain evidence="6">hsmgli-8</strain>
    </source>
</reference>
<dbReference type="InterPro" id="IPR001547">
    <property type="entry name" value="Glyco_hydro_5"/>
</dbReference>
<comment type="similarity">
    <text evidence="3">Belongs to the glycosyl hydrolase 5 (cellulase A) family.</text>
</comment>
<keyword evidence="6" id="KW-1185">Reference proteome</keyword>
<dbReference type="Pfam" id="PF00150">
    <property type="entry name" value="Cellulase"/>
    <property type="match status" value="1"/>
</dbReference>
<evidence type="ECO:0000256" key="2">
    <source>
        <dbReference type="ARBA" id="ARBA00023295"/>
    </source>
</evidence>
<dbReference type="PANTHER" id="PTHR34142">
    <property type="entry name" value="ENDO-BETA-1,4-GLUCANASE A"/>
    <property type="match status" value="1"/>
</dbReference>
<dbReference type="Gene3D" id="3.20.20.80">
    <property type="entry name" value="Glycosidases"/>
    <property type="match status" value="1"/>
</dbReference>
<dbReference type="EMBL" id="JAAVJI010000001">
    <property type="protein sequence ID" value="NJO99487.1"/>
    <property type="molecule type" value="Genomic_DNA"/>
</dbReference>
<dbReference type="RefSeq" id="WP_168080681.1">
    <property type="nucleotide sequence ID" value="NZ_JAAVJI010000001.1"/>
</dbReference>
<evidence type="ECO:0000256" key="1">
    <source>
        <dbReference type="ARBA" id="ARBA00022801"/>
    </source>
</evidence>
<evidence type="ECO:0000313" key="6">
    <source>
        <dbReference type="Proteomes" id="UP000746535"/>
    </source>
</evidence>
<name>A0ABX0Y849_9PSED</name>
<evidence type="ECO:0000313" key="5">
    <source>
        <dbReference type="EMBL" id="NJO99487.1"/>
    </source>
</evidence>
<dbReference type="GO" id="GO:0016787">
    <property type="term" value="F:hydrolase activity"/>
    <property type="evidence" value="ECO:0007669"/>
    <property type="project" value="UniProtKB-KW"/>
</dbReference>
<dbReference type="Proteomes" id="UP000746535">
    <property type="component" value="Unassembled WGS sequence"/>
</dbReference>
<keyword evidence="2 3" id="KW-0326">Glycosidase</keyword>
<evidence type="ECO:0000259" key="4">
    <source>
        <dbReference type="Pfam" id="PF00150"/>
    </source>
</evidence>
<evidence type="ECO:0000256" key="3">
    <source>
        <dbReference type="RuleBase" id="RU361153"/>
    </source>
</evidence>
<organism evidence="5 6">
    <name type="scientific">Pseudomonas quercus</name>
    <dbReference type="NCBI Taxonomy" id="2722792"/>
    <lineage>
        <taxon>Bacteria</taxon>
        <taxon>Pseudomonadati</taxon>
        <taxon>Pseudomonadota</taxon>
        <taxon>Gammaproteobacteria</taxon>
        <taxon>Pseudomonadales</taxon>
        <taxon>Pseudomonadaceae</taxon>
        <taxon>Pseudomonas</taxon>
    </lineage>
</organism>
<proteinExistence type="inferred from homology"/>
<accession>A0ABX0Y849</accession>
<protein>
    <submittedName>
        <fullName evidence="5">Glycoside hydrolase family 5 protein</fullName>
    </submittedName>
</protein>
<dbReference type="SUPFAM" id="SSF51445">
    <property type="entry name" value="(Trans)glycosidases"/>
    <property type="match status" value="1"/>
</dbReference>
<dbReference type="InterPro" id="IPR017853">
    <property type="entry name" value="GH"/>
</dbReference>
<dbReference type="PANTHER" id="PTHR34142:SF1">
    <property type="entry name" value="GLYCOSIDE HYDROLASE FAMILY 5 DOMAIN-CONTAINING PROTEIN"/>
    <property type="match status" value="1"/>
</dbReference>
<comment type="caution">
    <text evidence="5">The sequence shown here is derived from an EMBL/GenBank/DDBJ whole genome shotgun (WGS) entry which is preliminary data.</text>
</comment>
<sequence>MANSSTGINTLTNIPLLGINLGSHANARQIVPGEAGTHYFWPTRDTITLWVKQRGVRLIRFPFEVQRAINLTNEGLPGQGASLDTTFVSKWKELLGWIRADSNGEAKIIPDPHHYMRLMRYETANGKMTGRLLPANQAGNQGNRWKATEPVLINDSNSISGAAWSAIHLANFHQKLVQSCDDPMVLGWGLGNEPYAQTTPNATDYITAEGMNTLYINTMNTVLKYLRNSSKKPVFICGLQYASARNWENASKDLQAQIVDSANSIVWEVHGYGDVDGGSSGAYNGDNTQIKPDVFTKAAPDGIFTPMFEYATKNKMATYIGEVGIPSTDAARTALKNLLDLMVTKQVPGTLWVTGPGSDTEKMSLERSDQAATVALVTPYFAKRISHWNFSAS</sequence>
<feature type="domain" description="Glycoside hydrolase family 5" evidence="4">
    <location>
        <begin position="39"/>
        <end position="356"/>
    </location>
</feature>
<keyword evidence="1 3" id="KW-0378">Hydrolase</keyword>
<gene>
    <name evidence="5" type="ORF">HBH25_01220</name>
</gene>